<dbReference type="InterPro" id="IPR051697">
    <property type="entry name" value="Patched_domain-protein"/>
</dbReference>
<sequence length="909" mass="100700">MGWYEFTHTIESSLSNKFESLGRSVTRNPAAWFVSTLILSFGCMAGLATMTSKSAIVDLWVPADSEAKINYDYIDKVFATSTNDVNVIFTAPNGNDNILKSTYFDILWEADALVRSLSITFEGSEYSYADLCMKNSIDLCDHSGSLEFWSHDKATYDAITPETDANLLAALAIDNYPGTGENVIYNPDCFGGDIAKDSNGYIQTAQSVKVTWWLQNQQACIDDYLCPELDFMTKFQEEMEKFVLTKAGEVNMAYHTSRALDDALGEAIGADIPLVGAAYIIMIITCCLSLGKGIRHGCSRSSASLAGGGIFCVFLSTFAGFGIAALTGAWFTSLHSLLPFILVGIGVDDMYVIVNHFQLTRESLDLEDRVGIAMKNAGIPILYTSVTDFIAFLLGSTSSLKGISSFCVYAAWAILFDFFLQCTMFVAILVWDHKRKEAKKMDCCICIGVTQTDEEQKKPRFSRAMTEEMFGKPKKAEDMYIRTVSDAFEYFAIWLDKYWLAVVVIFLAWFGVGVWASTENTEGFDPNKLVLDDSFFKTYNIMNKKYGMSTYDAVAPVAIYLPDVDLTVKENQLKIMELTESATLLENSNGPKSEWIVSFLTYLGTQSDICSTAPGTACEYTSTGVDLTDDQIKSKIVSFLAVDEYKVWATDLSLSTDNSIEASRTWLFHDKIDGVTQQIDAMNQIVNLCNAYTGFEGKKVFADSWIYVYVYQFVVFFEELMTNFGLVLLAVLITSPIVLKQPIATLLLIITVAMIDTELYGIVYLYGDNVNSLTGLGLVMAVGLVVDYNAHIIHAFFCNSDPDLTTVERLRLTMKQMARSVFFGGMTSFVGLLPLAFSQCEVFRVFFKMVLAIIILGLAHGLIFMPAVLAGLKIKPPNAMAFEEGAKEKYRGGAAKVLDDQVKVVNNTL</sequence>
<dbReference type="AlphaFoldDB" id="A0A9W7F5P9"/>
<gene>
    <name evidence="4" type="ORF">TrLO_g13978</name>
</gene>
<dbReference type="OrthoDB" id="6510177at2759"/>
<proteinExistence type="inferred from homology"/>
<evidence type="ECO:0000256" key="2">
    <source>
        <dbReference type="SAM" id="Phobius"/>
    </source>
</evidence>
<evidence type="ECO:0000313" key="5">
    <source>
        <dbReference type="Proteomes" id="UP001165122"/>
    </source>
</evidence>
<dbReference type="EMBL" id="BRXW01000056">
    <property type="protein sequence ID" value="GMI03341.1"/>
    <property type="molecule type" value="Genomic_DNA"/>
</dbReference>
<dbReference type="PANTHER" id="PTHR10796:SF92">
    <property type="entry name" value="PATCHED-RELATED, ISOFORM A"/>
    <property type="match status" value="1"/>
</dbReference>
<organism evidence="4 5">
    <name type="scientific">Triparma laevis f. longispina</name>
    <dbReference type="NCBI Taxonomy" id="1714387"/>
    <lineage>
        <taxon>Eukaryota</taxon>
        <taxon>Sar</taxon>
        <taxon>Stramenopiles</taxon>
        <taxon>Ochrophyta</taxon>
        <taxon>Bolidophyceae</taxon>
        <taxon>Parmales</taxon>
        <taxon>Triparmaceae</taxon>
        <taxon>Triparma</taxon>
    </lineage>
</organism>
<feature type="transmembrane region" description="Helical" evidence="2">
    <location>
        <begin position="773"/>
        <end position="797"/>
    </location>
</feature>
<dbReference type="InterPro" id="IPR053958">
    <property type="entry name" value="HMGCR/SNAP/NPC1-like_SSD"/>
</dbReference>
<feature type="transmembrane region" description="Helical" evidence="2">
    <location>
        <begin position="746"/>
        <end position="767"/>
    </location>
</feature>
<dbReference type="GO" id="GO:0016020">
    <property type="term" value="C:membrane"/>
    <property type="evidence" value="ECO:0007669"/>
    <property type="project" value="TreeGrafter"/>
</dbReference>
<feature type="transmembrane region" description="Helical" evidence="2">
    <location>
        <begin position="409"/>
        <end position="431"/>
    </location>
</feature>
<dbReference type="Proteomes" id="UP001165122">
    <property type="component" value="Unassembled WGS sequence"/>
</dbReference>
<dbReference type="Pfam" id="PF12349">
    <property type="entry name" value="Sterol-sensing"/>
    <property type="match status" value="1"/>
</dbReference>
<keyword evidence="2" id="KW-1133">Transmembrane helix</keyword>
<keyword evidence="2" id="KW-0812">Transmembrane</keyword>
<feature type="transmembrane region" description="Helical" evidence="2">
    <location>
        <begin position="30"/>
        <end position="50"/>
    </location>
</feature>
<evidence type="ECO:0000259" key="3">
    <source>
        <dbReference type="PROSITE" id="PS50156"/>
    </source>
</evidence>
<accession>A0A9W7F5P9</accession>
<feature type="transmembrane region" description="Helical" evidence="2">
    <location>
        <begin position="849"/>
        <end position="872"/>
    </location>
</feature>
<feature type="transmembrane region" description="Helical" evidence="2">
    <location>
        <begin position="720"/>
        <end position="739"/>
    </location>
</feature>
<protein>
    <recommendedName>
        <fullName evidence="3">SSD domain-containing protein</fullName>
    </recommendedName>
</protein>
<keyword evidence="5" id="KW-1185">Reference proteome</keyword>
<name>A0A9W7F5P9_9STRA</name>
<reference evidence="5" key="1">
    <citation type="journal article" date="2023" name="Commun. Biol.">
        <title>Genome analysis of Parmales, the sister group of diatoms, reveals the evolutionary specialization of diatoms from phago-mixotrophs to photoautotrophs.</title>
        <authorList>
            <person name="Ban H."/>
            <person name="Sato S."/>
            <person name="Yoshikawa S."/>
            <person name="Yamada K."/>
            <person name="Nakamura Y."/>
            <person name="Ichinomiya M."/>
            <person name="Sato N."/>
            <person name="Blanc-Mathieu R."/>
            <person name="Endo H."/>
            <person name="Kuwata A."/>
            <person name="Ogata H."/>
        </authorList>
    </citation>
    <scope>NUCLEOTIDE SEQUENCE [LARGE SCALE GENOMIC DNA]</scope>
    <source>
        <strain evidence="5">NIES 3700</strain>
    </source>
</reference>
<evidence type="ECO:0000256" key="1">
    <source>
        <dbReference type="ARBA" id="ARBA00005585"/>
    </source>
</evidence>
<dbReference type="Gene3D" id="1.20.1640.10">
    <property type="entry name" value="Multidrug efflux transporter AcrB transmembrane domain"/>
    <property type="match status" value="2"/>
</dbReference>
<dbReference type="PROSITE" id="PS50156">
    <property type="entry name" value="SSD"/>
    <property type="match status" value="1"/>
</dbReference>
<feature type="transmembrane region" description="Helical" evidence="2">
    <location>
        <begin position="818"/>
        <end position="837"/>
    </location>
</feature>
<feature type="domain" description="SSD" evidence="3">
    <location>
        <begin position="271"/>
        <end position="431"/>
    </location>
</feature>
<feature type="transmembrane region" description="Helical" evidence="2">
    <location>
        <begin position="303"/>
        <end position="331"/>
    </location>
</feature>
<feature type="transmembrane region" description="Helical" evidence="2">
    <location>
        <begin position="337"/>
        <end position="357"/>
    </location>
</feature>
<comment type="similarity">
    <text evidence="1">Belongs to the patched family.</text>
</comment>
<evidence type="ECO:0000313" key="4">
    <source>
        <dbReference type="EMBL" id="GMI03341.1"/>
    </source>
</evidence>
<dbReference type="InterPro" id="IPR000731">
    <property type="entry name" value="SSD"/>
</dbReference>
<dbReference type="PANTHER" id="PTHR10796">
    <property type="entry name" value="PATCHED-RELATED"/>
    <property type="match status" value="1"/>
</dbReference>
<feature type="transmembrane region" description="Helical" evidence="2">
    <location>
        <begin position="498"/>
        <end position="516"/>
    </location>
</feature>
<feature type="transmembrane region" description="Helical" evidence="2">
    <location>
        <begin position="377"/>
        <end position="397"/>
    </location>
</feature>
<keyword evidence="2" id="KW-0472">Membrane</keyword>
<dbReference type="SUPFAM" id="SSF82866">
    <property type="entry name" value="Multidrug efflux transporter AcrB transmembrane domain"/>
    <property type="match status" value="2"/>
</dbReference>
<feature type="transmembrane region" description="Helical" evidence="2">
    <location>
        <begin position="272"/>
        <end position="291"/>
    </location>
</feature>
<comment type="caution">
    <text evidence="4">The sequence shown here is derived from an EMBL/GenBank/DDBJ whole genome shotgun (WGS) entry which is preliminary data.</text>
</comment>